<keyword evidence="1" id="KW-0472">Membrane</keyword>
<feature type="transmembrane region" description="Helical" evidence="1">
    <location>
        <begin position="126"/>
        <end position="148"/>
    </location>
</feature>
<dbReference type="GO" id="GO:0003677">
    <property type="term" value="F:DNA binding"/>
    <property type="evidence" value="ECO:0007669"/>
    <property type="project" value="InterPro"/>
</dbReference>
<dbReference type="Proteomes" id="UP000636800">
    <property type="component" value="Chromosome 2"/>
</dbReference>
<evidence type="ECO:0000313" key="3">
    <source>
        <dbReference type="EMBL" id="KAG0491939.1"/>
    </source>
</evidence>
<dbReference type="PANTHER" id="PTHR14074">
    <property type="entry name" value="HELICASE WITH DEATH DOMAIN-RELATED"/>
    <property type="match status" value="1"/>
</dbReference>
<comment type="caution">
    <text evidence="3">The sequence shown here is derived from an EMBL/GenBank/DDBJ whole genome shotgun (WGS) entry which is preliminary data.</text>
</comment>
<evidence type="ECO:0000313" key="4">
    <source>
        <dbReference type="Proteomes" id="UP000636800"/>
    </source>
</evidence>
<dbReference type="GO" id="GO:0005737">
    <property type="term" value="C:cytoplasm"/>
    <property type="evidence" value="ECO:0007669"/>
    <property type="project" value="TreeGrafter"/>
</dbReference>
<dbReference type="Gene3D" id="3.40.50.300">
    <property type="entry name" value="P-loop containing nucleotide triphosphate hydrolases"/>
    <property type="match status" value="1"/>
</dbReference>
<keyword evidence="1" id="KW-1133">Transmembrane helix</keyword>
<dbReference type="AlphaFoldDB" id="A0A835RMQ4"/>
<reference evidence="3 4" key="1">
    <citation type="journal article" date="2020" name="Nat. Food">
        <title>A phased Vanilla planifolia genome enables genetic improvement of flavour and production.</title>
        <authorList>
            <person name="Hasing T."/>
            <person name="Tang H."/>
            <person name="Brym M."/>
            <person name="Khazi F."/>
            <person name="Huang T."/>
            <person name="Chambers A.H."/>
        </authorList>
    </citation>
    <scope>NUCLEOTIDE SEQUENCE [LARGE SCALE GENOMIC DNA]</scope>
    <source>
        <tissue evidence="3">Leaf</tissue>
    </source>
</reference>
<name>A0A835RMQ4_VANPL</name>
<evidence type="ECO:0000256" key="1">
    <source>
        <dbReference type="SAM" id="Phobius"/>
    </source>
</evidence>
<dbReference type="PANTHER" id="PTHR14074:SF16">
    <property type="entry name" value="ANTIVIRAL INNATE IMMUNE RESPONSE RECEPTOR RIG-I"/>
    <property type="match status" value="1"/>
</dbReference>
<keyword evidence="1" id="KW-0812">Transmembrane</keyword>
<proteinExistence type="predicted"/>
<dbReference type="InterPro" id="IPR014001">
    <property type="entry name" value="Helicase_ATP-bd"/>
</dbReference>
<dbReference type="InterPro" id="IPR051363">
    <property type="entry name" value="RLR_Helicase"/>
</dbReference>
<dbReference type="GO" id="GO:0016787">
    <property type="term" value="F:hydrolase activity"/>
    <property type="evidence" value="ECO:0007669"/>
    <property type="project" value="InterPro"/>
</dbReference>
<dbReference type="InterPro" id="IPR027417">
    <property type="entry name" value="P-loop_NTPase"/>
</dbReference>
<dbReference type="InterPro" id="IPR006935">
    <property type="entry name" value="Helicase/UvrB_N"/>
</dbReference>
<dbReference type="GO" id="GO:0005524">
    <property type="term" value="F:ATP binding"/>
    <property type="evidence" value="ECO:0007669"/>
    <property type="project" value="InterPro"/>
</dbReference>
<protein>
    <recommendedName>
        <fullName evidence="2">Helicase ATP-binding domain-containing protein</fullName>
    </recommendedName>
</protein>
<feature type="domain" description="Helicase ATP-binding" evidence="2">
    <location>
        <begin position="1"/>
        <end position="82"/>
    </location>
</feature>
<sequence>MESRAYGEASRVFVMTPDILLYNLRHCFVRMELIALLIFDECHHAQAQTRHPYAQIMKEFYNSNAIKCPRIFGMTASPITGKGGSNQVNYTKCINSLENLLDAKVYSVDDKVELESISAIPDVKNLLFMVLLIVLNHNLCLFIVKSLIY</sequence>
<dbReference type="EMBL" id="JADCNL010000002">
    <property type="protein sequence ID" value="KAG0491939.1"/>
    <property type="molecule type" value="Genomic_DNA"/>
</dbReference>
<dbReference type="PROSITE" id="PS51192">
    <property type="entry name" value="HELICASE_ATP_BIND_1"/>
    <property type="match status" value="1"/>
</dbReference>
<evidence type="ECO:0000259" key="2">
    <source>
        <dbReference type="PROSITE" id="PS51192"/>
    </source>
</evidence>
<accession>A0A835RMQ4</accession>
<dbReference type="SUPFAM" id="SSF52540">
    <property type="entry name" value="P-loop containing nucleoside triphosphate hydrolases"/>
    <property type="match status" value="1"/>
</dbReference>
<keyword evidence="4" id="KW-1185">Reference proteome</keyword>
<organism evidence="3 4">
    <name type="scientific">Vanilla planifolia</name>
    <name type="common">Vanilla</name>
    <dbReference type="NCBI Taxonomy" id="51239"/>
    <lineage>
        <taxon>Eukaryota</taxon>
        <taxon>Viridiplantae</taxon>
        <taxon>Streptophyta</taxon>
        <taxon>Embryophyta</taxon>
        <taxon>Tracheophyta</taxon>
        <taxon>Spermatophyta</taxon>
        <taxon>Magnoliopsida</taxon>
        <taxon>Liliopsida</taxon>
        <taxon>Asparagales</taxon>
        <taxon>Orchidaceae</taxon>
        <taxon>Vanilloideae</taxon>
        <taxon>Vanilleae</taxon>
        <taxon>Vanilla</taxon>
    </lineage>
</organism>
<dbReference type="OrthoDB" id="276323at2759"/>
<gene>
    <name evidence="3" type="ORF">HPP92_005337</name>
</gene>
<dbReference type="Pfam" id="PF04851">
    <property type="entry name" value="ResIII"/>
    <property type="match status" value="1"/>
</dbReference>